<accession>A0ABV4XIA0</accession>
<dbReference type="Proteomes" id="UP001576784">
    <property type="component" value="Unassembled WGS sequence"/>
</dbReference>
<organism evidence="2 3">
    <name type="scientific">Floridaenema flaviceps BLCC-F50</name>
    <dbReference type="NCBI Taxonomy" id="3153642"/>
    <lineage>
        <taxon>Bacteria</taxon>
        <taxon>Bacillati</taxon>
        <taxon>Cyanobacteriota</taxon>
        <taxon>Cyanophyceae</taxon>
        <taxon>Oscillatoriophycideae</taxon>
        <taxon>Aerosakkonematales</taxon>
        <taxon>Aerosakkonemataceae</taxon>
        <taxon>Floridanema</taxon>
        <taxon>Floridanema flaviceps</taxon>
    </lineage>
</organism>
<dbReference type="RefSeq" id="WP_413261108.1">
    <property type="nucleotide sequence ID" value="NZ_JBHFNR010000005.1"/>
</dbReference>
<evidence type="ECO:0000313" key="2">
    <source>
        <dbReference type="EMBL" id="MFB2891433.1"/>
    </source>
</evidence>
<keyword evidence="3" id="KW-1185">Reference proteome</keyword>
<protein>
    <submittedName>
        <fullName evidence="2">DUF2281 domain-containing protein</fullName>
    </submittedName>
</protein>
<name>A0ABV4XIA0_9CYAN</name>
<evidence type="ECO:0000313" key="3">
    <source>
        <dbReference type="Proteomes" id="UP001576784"/>
    </source>
</evidence>
<sequence length="66" mass="7970">MTVHDETIAKIRQLPESLVQEVNDFVEFLLMKHNRELEEMVESDFANYLTNLEDYEERLALLEIQW</sequence>
<comment type="caution">
    <text evidence="2">The sequence shown here is derived from an EMBL/GenBank/DDBJ whole genome shotgun (WGS) entry which is preliminary data.</text>
</comment>
<dbReference type="Pfam" id="PF10047">
    <property type="entry name" value="DUF2281"/>
    <property type="match status" value="1"/>
</dbReference>
<evidence type="ECO:0000259" key="1">
    <source>
        <dbReference type="Pfam" id="PF10047"/>
    </source>
</evidence>
<reference evidence="2 3" key="1">
    <citation type="submission" date="2024-09" db="EMBL/GenBank/DDBJ databases">
        <title>Floridaenema gen nov. (Aerosakkonemataceae, Aerosakkonematales ord. nov., Cyanobacteria) from benthic tropical and subtropical fresh waters, with the description of four new species.</title>
        <authorList>
            <person name="Moretto J.A."/>
            <person name="Berthold D.E."/>
            <person name="Lefler F.W."/>
            <person name="Huang I.-S."/>
            <person name="Laughinghouse H. IV."/>
        </authorList>
    </citation>
    <scope>NUCLEOTIDE SEQUENCE [LARGE SCALE GENOMIC DNA]</scope>
    <source>
        <strain evidence="2 3">BLCC-F50</strain>
    </source>
</reference>
<gene>
    <name evidence="2" type="ORF">ACE1CI_00650</name>
</gene>
<feature type="domain" description="DUF2281" evidence="1">
    <location>
        <begin position="8"/>
        <end position="36"/>
    </location>
</feature>
<dbReference type="InterPro" id="IPR018739">
    <property type="entry name" value="DUF2281"/>
</dbReference>
<proteinExistence type="predicted"/>
<dbReference type="EMBL" id="JBHFNR010000005">
    <property type="protein sequence ID" value="MFB2891433.1"/>
    <property type="molecule type" value="Genomic_DNA"/>
</dbReference>